<dbReference type="AlphaFoldDB" id="A0A1I2VNG6"/>
<dbReference type="OrthoDB" id="7998979at2"/>
<feature type="region of interest" description="Disordered" evidence="1">
    <location>
        <begin position="37"/>
        <end position="90"/>
    </location>
</feature>
<name>A0A1I2VNG6_9HYPH</name>
<keyword evidence="4" id="KW-1185">Reference proteome</keyword>
<proteinExistence type="predicted"/>
<evidence type="ECO:0000313" key="3">
    <source>
        <dbReference type="EMBL" id="SFG90865.1"/>
    </source>
</evidence>
<evidence type="ECO:0008006" key="5">
    <source>
        <dbReference type="Google" id="ProtNLM"/>
    </source>
</evidence>
<feature type="chain" id="PRO_5011555278" description="Porin" evidence="2">
    <location>
        <begin position="21"/>
        <end position="90"/>
    </location>
</feature>
<feature type="signal peptide" evidence="2">
    <location>
        <begin position="1"/>
        <end position="20"/>
    </location>
</feature>
<evidence type="ECO:0000313" key="4">
    <source>
        <dbReference type="Proteomes" id="UP000199229"/>
    </source>
</evidence>
<evidence type="ECO:0000256" key="2">
    <source>
        <dbReference type="SAM" id="SignalP"/>
    </source>
</evidence>
<dbReference type="Proteomes" id="UP000199229">
    <property type="component" value="Unassembled WGS sequence"/>
</dbReference>
<reference evidence="4" key="1">
    <citation type="submission" date="2016-10" db="EMBL/GenBank/DDBJ databases">
        <authorList>
            <person name="Varghese N."/>
            <person name="Submissions S."/>
        </authorList>
    </citation>
    <scope>NUCLEOTIDE SEQUENCE [LARGE SCALE GENOMIC DNA]</scope>
    <source>
        <strain evidence="4">Gh-105</strain>
    </source>
</reference>
<evidence type="ECO:0000256" key="1">
    <source>
        <dbReference type="SAM" id="MobiDB-lite"/>
    </source>
</evidence>
<dbReference type="RefSeq" id="WP_091972923.1">
    <property type="nucleotide sequence ID" value="NZ_FOPM01000016.1"/>
</dbReference>
<organism evidence="3 4">
    <name type="scientific">Methylobacterium gossipiicola</name>
    <dbReference type="NCBI Taxonomy" id="582675"/>
    <lineage>
        <taxon>Bacteria</taxon>
        <taxon>Pseudomonadati</taxon>
        <taxon>Pseudomonadota</taxon>
        <taxon>Alphaproteobacteria</taxon>
        <taxon>Hyphomicrobiales</taxon>
        <taxon>Methylobacteriaceae</taxon>
        <taxon>Methylobacterium</taxon>
    </lineage>
</organism>
<dbReference type="EMBL" id="FOPM01000016">
    <property type="protein sequence ID" value="SFG90865.1"/>
    <property type="molecule type" value="Genomic_DNA"/>
</dbReference>
<gene>
    <name evidence="3" type="ORF">SAMN05192565_11650</name>
</gene>
<keyword evidence="2" id="KW-0732">Signal</keyword>
<sequence>MRTFLLAALGLVVTTIPPAAEDFTGFYAGVNAGYAFERGDGSERGPGPTGLGGVGSSEAGPNALPPSAQDASRALQARNRSSGGGTGFPR</sequence>
<protein>
    <recommendedName>
        <fullName evidence="5">Porin</fullName>
    </recommendedName>
</protein>
<accession>A0A1I2VNG6</accession>